<name>A0A1I7Y6X5_9BILA</name>
<accession>A0A1I7Y6X5</accession>
<organism evidence="1 2">
    <name type="scientific">Steinernema glaseri</name>
    <dbReference type="NCBI Taxonomy" id="37863"/>
    <lineage>
        <taxon>Eukaryota</taxon>
        <taxon>Metazoa</taxon>
        <taxon>Ecdysozoa</taxon>
        <taxon>Nematoda</taxon>
        <taxon>Chromadorea</taxon>
        <taxon>Rhabditida</taxon>
        <taxon>Tylenchina</taxon>
        <taxon>Panagrolaimomorpha</taxon>
        <taxon>Strongyloidoidea</taxon>
        <taxon>Steinernematidae</taxon>
        <taxon>Steinernema</taxon>
    </lineage>
</organism>
<keyword evidence="1" id="KW-1185">Reference proteome</keyword>
<sequence length="106" mass="10950">MRGKPRTSVCAKPMKGIVTAPAPPFVDDHRTIVRADPAPRAAPGPVAVPRVAAAPRAAVRAPCRTRAAAPVAPRAVAEAQVARPVLRVTETGSVKTCNSNPTCVIN</sequence>
<proteinExistence type="predicted"/>
<protein>
    <submittedName>
        <fullName evidence="2">RRM domain-containing protein</fullName>
    </submittedName>
</protein>
<reference evidence="2" key="1">
    <citation type="submission" date="2016-11" db="UniProtKB">
        <authorList>
            <consortium name="WormBaseParasite"/>
        </authorList>
    </citation>
    <scope>IDENTIFICATION</scope>
</reference>
<evidence type="ECO:0000313" key="2">
    <source>
        <dbReference type="WBParaSite" id="L893_g13240.t2"/>
    </source>
</evidence>
<dbReference type="Proteomes" id="UP000095287">
    <property type="component" value="Unplaced"/>
</dbReference>
<dbReference type="AlphaFoldDB" id="A0A1I7Y6X5"/>
<evidence type="ECO:0000313" key="1">
    <source>
        <dbReference type="Proteomes" id="UP000095287"/>
    </source>
</evidence>
<dbReference type="WBParaSite" id="L893_g13240.t2">
    <property type="protein sequence ID" value="L893_g13240.t2"/>
    <property type="gene ID" value="L893_g13240"/>
</dbReference>